<keyword evidence="3" id="KW-1185">Reference proteome</keyword>
<keyword evidence="2" id="KW-0378">Hydrolase</keyword>
<dbReference type="CDD" id="cd07713">
    <property type="entry name" value="DHPS-like_MBL-fold"/>
    <property type="match status" value="1"/>
</dbReference>
<reference evidence="2 3" key="1">
    <citation type="submission" date="2019-07" db="EMBL/GenBank/DDBJ databases">
        <title>Insights of Desulfuromonas acetexigens electromicrobiology.</title>
        <authorList>
            <person name="Katuri K."/>
            <person name="Sapireddy V."/>
            <person name="Shaw D.R."/>
            <person name="Saikaly P."/>
        </authorList>
    </citation>
    <scope>NUCLEOTIDE SEQUENCE [LARGE SCALE GENOMIC DNA]</scope>
    <source>
        <strain evidence="2 3">2873</strain>
    </source>
</reference>
<dbReference type="RefSeq" id="WP_092054450.1">
    <property type="nucleotide sequence ID" value="NZ_FOJJ01000006.1"/>
</dbReference>
<dbReference type="InterPro" id="IPR052926">
    <property type="entry name" value="Metallo-beta-lactamase_dom"/>
</dbReference>
<dbReference type="PANTHER" id="PTHR13754:SF13">
    <property type="entry name" value="METALLO-BETA-LACTAMASE SUPERFAMILY PROTEIN (AFU_ORTHOLOGUE AFUA_3G07630)"/>
    <property type="match status" value="1"/>
</dbReference>
<dbReference type="OrthoDB" id="9803916at2"/>
<dbReference type="InterPro" id="IPR036866">
    <property type="entry name" value="RibonucZ/Hydroxyglut_hydro"/>
</dbReference>
<evidence type="ECO:0000313" key="2">
    <source>
        <dbReference type="EMBL" id="TRO78798.1"/>
    </source>
</evidence>
<dbReference type="SUPFAM" id="SSF56281">
    <property type="entry name" value="Metallo-hydrolase/oxidoreductase"/>
    <property type="match status" value="1"/>
</dbReference>
<name>A0A550J6B3_9BACT</name>
<organism evidence="2 3">
    <name type="scientific">Trichloromonas acetexigens</name>
    <dbReference type="NCBI Taxonomy" id="38815"/>
    <lineage>
        <taxon>Bacteria</taxon>
        <taxon>Pseudomonadati</taxon>
        <taxon>Thermodesulfobacteriota</taxon>
        <taxon>Desulfuromonadia</taxon>
        <taxon>Desulfuromonadales</taxon>
        <taxon>Trichloromonadaceae</taxon>
        <taxon>Trichloromonas</taxon>
    </lineage>
</organism>
<proteinExistence type="predicted"/>
<dbReference type="GO" id="GO:0016740">
    <property type="term" value="F:transferase activity"/>
    <property type="evidence" value="ECO:0007669"/>
    <property type="project" value="TreeGrafter"/>
</dbReference>
<accession>A0A550J6B3</accession>
<dbReference type="InterPro" id="IPR001279">
    <property type="entry name" value="Metallo-B-lactamas"/>
</dbReference>
<dbReference type="AlphaFoldDB" id="A0A550J6B3"/>
<evidence type="ECO:0000313" key="3">
    <source>
        <dbReference type="Proteomes" id="UP000317155"/>
    </source>
</evidence>
<dbReference type="PANTHER" id="PTHR13754">
    <property type="entry name" value="METALLO-BETA-LACTAMASE SUPERFAMILY PROTEIN"/>
    <property type="match status" value="1"/>
</dbReference>
<sequence>MAIRLTILCENSVRPQANLIGEHGFACHVETPAGNYLFDTGQGFGIIQNALTLKKDLAKLKAILLSHGHYDHTGGLPEVLRRTGPIDVHGHPDLFLARYREDRFIGIPHRREYLEAQGARFILNREMHKVAQGLWLTGEVPRHTAFEQGDPLMTAVCCGTTSHDDILDDLSLVVESEKGLILVLGCAHAGLVNIMDHVLAKLGRDGFYAILGGTHLGFADDAQFERTLQALDNYKVEKLGVSHCTGLPHAARLQAILGERFFFGSVGSVLEG</sequence>
<protein>
    <submittedName>
        <fullName evidence="2">MBL fold metallo-hydrolase</fullName>
    </submittedName>
</protein>
<dbReference type="EMBL" id="VJVV01000014">
    <property type="protein sequence ID" value="TRO78798.1"/>
    <property type="molecule type" value="Genomic_DNA"/>
</dbReference>
<feature type="domain" description="Metallo-beta-lactamase" evidence="1">
    <location>
        <begin position="23"/>
        <end position="243"/>
    </location>
</feature>
<dbReference type="Proteomes" id="UP000317155">
    <property type="component" value="Unassembled WGS sequence"/>
</dbReference>
<dbReference type="Pfam" id="PF00753">
    <property type="entry name" value="Lactamase_B"/>
    <property type="match status" value="1"/>
</dbReference>
<dbReference type="InterPro" id="IPR041712">
    <property type="entry name" value="DHPS-like_MBL-fold"/>
</dbReference>
<dbReference type="Gene3D" id="3.60.15.10">
    <property type="entry name" value="Ribonuclease Z/Hydroxyacylglutathione hydrolase-like"/>
    <property type="match status" value="1"/>
</dbReference>
<comment type="caution">
    <text evidence="2">The sequence shown here is derived from an EMBL/GenBank/DDBJ whole genome shotgun (WGS) entry which is preliminary data.</text>
</comment>
<dbReference type="GO" id="GO:0016787">
    <property type="term" value="F:hydrolase activity"/>
    <property type="evidence" value="ECO:0007669"/>
    <property type="project" value="UniProtKB-KW"/>
</dbReference>
<evidence type="ECO:0000259" key="1">
    <source>
        <dbReference type="SMART" id="SM00849"/>
    </source>
</evidence>
<gene>
    <name evidence="2" type="ORF">FL622_15105</name>
</gene>
<dbReference type="SMART" id="SM00849">
    <property type="entry name" value="Lactamase_B"/>
    <property type="match status" value="1"/>
</dbReference>